<evidence type="ECO:0000313" key="3">
    <source>
        <dbReference type="Proteomes" id="UP000514628"/>
    </source>
</evidence>
<dbReference type="Pfam" id="PF05016">
    <property type="entry name" value="ParE_toxin"/>
    <property type="match status" value="1"/>
</dbReference>
<geneLocation type="plasmid" evidence="3">
    <name>pcfviadri1362_p1</name>
</geneLocation>
<dbReference type="AlphaFoldDB" id="A0A974MR48"/>
<gene>
    <name evidence="2" type="ORF">GZ989_011225</name>
</gene>
<dbReference type="InterPro" id="IPR035093">
    <property type="entry name" value="RelE/ParE_toxin_dom_sf"/>
</dbReference>
<keyword evidence="1" id="KW-1277">Toxin-antitoxin system</keyword>
<organism evidence="2 3">
    <name type="scientific">Campylobacter fetus</name>
    <dbReference type="NCBI Taxonomy" id="196"/>
    <lineage>
        <taxon>Bacteria</taxon>
        <taxon>Pseudomonadati</taxon>
        <taxon>Campylobacterota</taxon>
        <taxon>Epsilonproteobacteria</taxon>
        <taxon>Campylobacterales</taxon>
        <taxon>Campylobacteraceae</taxon>
        <taxon>Campylobacter</taxon>
    </lineage>
</organism>
<sequence>MVIIYSDDFFDALSEIRNFIALDSKSRADKFTKNLRTEIEKIASMPYSYRKNFDAENENVRDLIYKGYVIPFYVDSTNGTIAILLIYLTFNENIV</sequence>
<dbReference type="RefSeq" id="WP_065843588.1">
    <property type="nucleotide sequence ID" value="NZ_CP059433.1"/>
</dbReference>
<dbReference type="EMBL" id="CP059433">
    <property type="protein sequence ID" value="QMS59838.1"/>
    <property type="molecule type" value="Genomic_DNA"/>
</dbReference>
<dbReference type="Gene3D" id="3.30.2310.20">
    <property type="entry name" value="RelE-like"/>
    <property type="match status" value="1"/>
</dbReference>
<name>A0A974MR48_CAMFE</name>
<reference evidence="3" key="1">
    <citation type="submission" date="2020-07" db="EMBL/GenBank/DDBJ databases">
        <title>A comparison of fourteen fully characterised mammalian-associated Campylobacter fetus isolates suggests a mechanism by which bovine-adapted biotypes have evolved high genomic plasticity.</title>
        <authorList>
            <person name="Nadin-Davis S.A."/>
            <person name="Chmara J.T."/>
            <person name="Carillo C."/>
            <person name="Amoako K."/>
            <person name="Goji N."/>
            <person name="Duceppe M.-O."/>
            <person name="Devenish J."/>
        </authorList>
    </citation>
    <scope>NUCLEOTIDE SEQUENCE [LARGE SCALE GENOMIC DNA]</scope>
    <source>
        <strain evidence="3">CFViADRI1362</strain>
        <plasmid evidence="3">pcfviadri1362_p1</plasmid>
    </source>
</reference>
<proteinExistence type="predicted"/>
<keyword evidence="2" id="KW-0614">Plasmid</keyword>
<dbReference type="Proteomes" id="UP000514628">
    <property type="component" value="Plasmid pCFViADRI1362_P1"/>
</dbReference>
<evidence type="ECO:0000256" key="1">
    <source>
        <dbReference type="ARBA" id="ARBA00022649"/>
    </source>
</evidence>
<accession>A0A974MR48</accession>
<dbReference type="InterPro" id="IPR007712">
    <property type="entry name" value="RelE/ParE_toxin"/>
</dbReference>
<protein>
    <submittedName>
        <fullName evidence="2">Type II toxin-antitoxin system RelE/ParE family toxin</fullName>
    </submittedName>
</protein>
<evidence type="ECO:0000313" key="2">
    <source>
        <dbReference type="EMBL" id="QMS59838.1"/>
    </source>
</evidence>